<dbReference type="EMBL" id="FNVO01000029">
    <property type="protein sequence ID" value="SEG91415.1"/>
    <property type="molecule type" value="Genomic_DNA"/>
</dbReference>
<feature type="compositionally biased region" description="Basic residues" evidence="1">
    <location>
        <begin position="91"/>
        <end position="107"/>
    </location>
</feature>
<feature type="region of interest" description="Disordered" evidence="1">
    <location>
        <begin position="85"/>
        <end position="107"/>
    </location>
</feature>
<gene>
    <name evidence="2" type="ORF">SAMN04489712_12910</name>
</gene>
<dbReference type="AlphaFoldDB" id="A0A1H6E3F4"/>
<keyword evidence="3" id="KW-1185">Reference proteome</keyword>
<evidence type="ECO:0000313" key="2">
    <source>
        <dbReference type="EMBL" id="SEG91415.1"/>
    </source>
</evidence>
<evidence type="ECO:0000256" key="1">
    <source>
        <dbReference type="SAM" id="MobiDB-lite"/>
    </source>
</evidence>
<organism evidence="2 3">
    <name type="scientific">Thermomonospora echinospora</name>
    <dbReference type="NCBI Taxonomy" id="1992"/>
    <lineage>
        <taxon>Bacteria</taxon>
        <taxon>Bacillati</taxon>
        <taxon>Actinomycetota</taxon>
        <taxon>Actinomycetes</taxon>
        <taxon>Streptosporangiales</taxon>
        <taxon>Thermomonosporaceae</taxon>
        <taxon>Thermomonospora</taxon>
    </lineage>
</organism>
<proteinExistence type="predicted"/>
<reference evidence="3" key="1">
    <citation type="submission" date="2016-10" db="EMBL/GenBank/DDBJ databases">
        <authorList>
            <person name="Varghese N."/>
            <person name="Submissions S."/>
        </authorList>
    </citation>
    <scope>NUCLEOTIDE SEQUENCE [LARGE SCALE GENOMIC DNA]</scope>
    <source>
        <strain evidence="3">DSM 43163</strain>
    </source>
</reference>
<sequence>MSAQPTDLSWALERALCRVLGGYRFEGALNDFVSSLEQLKGSSYDSLSEWLGYGPGLEIELRDEYSGRTETFRMKIERQPVTDICSASPPRRSRIHMGGARRRGRPE</sequence>
<name>A0A1H6E3F4_9ACTN</name>
<dbReference type="RefSeq" id="WP_103944209.1">
    <property type="nucleotide sequence ID" value="NZ_FNVO01000029.1"/>
</dbReference>
<dbReference type="Proteomes" id="UP000236723">
    <property type="component" value="Unassembled WGS sequence"/>
</dbReference>
<evidence type="ECO:0000313" key="3">
    <source>
        <dbReference type="Proteomes" id="UP000236723"/>
    </source>
</evidence>
<accession>A0A1H6E3F4</accession>
<protein>
    <submittedName>
        <fullName evidence="2">Uncharacterized protein</fullName>
    </submittedName>
</protein>